<accession>A0A368VRV1</accession>
<feature type="transmembrane region" description="Helical" evidence="1">
    <location>
        <begin position="9"/>
        <end position="26"/>
    </location>
</feature>
<dbReference type="AlphaFoldDB" id="A0A368VRV1"/>
<dbReference type="RefSeq" id="WP_114382451.1">
    <property type="nucleotide sequence ID" value="NZ_QPJD01000015.1"/>
</dbReference>
<keyword evidence="1" id="KW-1133">Transmembrane helix</keyword>
<feature type="transmembrane region" description="Helical" evidence="1">
    <location>
        <begin position="38"/>
        <end position="60"/>
    </location>
</feature>
<evidence type="ECO:0000313" key="2">
    <source>
        <dbReference type="EMBL" id="RCW42686.1"/>
    </source>
</evidence>
<protein>
    <submittedName>
        <fullName evidence="2">Uncharacterized protein</fullName>
    </submittedName>
</protein>
<sequence>MVSGKGRHLLYLLIALAMLIYALPRLELNAPWDWTSVFGLVWVGFALVVITAHVNALLLMDDEKRKEMERIKRAKALLWERRLLQKAVVSKRVRG</sequence>
<organism evidence="2 3">
    <name type="scientific">Paenibacillus prosopidis</name>
    <dbReference type="NCBI Taxonomy" id="630520"/>
    <lineage>
        <taxon>Bacteria</taxon>
        <taxon>Bacillati</taxon>
        <taxon>Bacillota</taxon>
        <taxon>Bacilli</taxon>
        <taxon>Bacillales</taxon>
        <taxon>Paenibacillaceae</taxon>
        <taxon>Paenibacillus</taxon>
    </lineage>
</organism>
<gene>
    <name evidence="2" type="ORF">DFP97_115119</name>
</gene>
<name>A0A368VRV1_9BACL</name>
<keyword evidence="1" id="KW-0812">Transmembrane</keyword>
<reference evidence="2 3" key="1">
    <citation type="submission" date="2018-07" db="EMBL/GenBank/DDBJ databases">
        <title>Genomic Encyclopedia of Type Strains, Phase III (KMG-III): the genomes of soil and plant-associated and newly described type strains.</title>
        <authorList>
            <person name="Whitman W."/>
        </authorList>
    </citation>
    <scope>NUCLEOTIDE SEQUENCE [LARGE SCALE GENOMIC DNA]</scope>
    <source>
        <strain evidence="2 3">CECT 7506</strain>
    </source>
</reference>
<keyword evidence="3" id="KW-1185">Reference proteome</keyword>
<comment type="caution">
    <text evidence="2">The sequence shown here is derived from an EMBL/GenBank/DDBJ whole genome shotgun (WGS) entry which is preliminary data.</text>
</comment>
<proteinExistence type="predicted"/>
<dbReference type="Proteomes" id="UP000252415">
    <property type="component" value="Unassembled WGS sequence"/>
</dbReference>
<keyword evidence="1" id="KW-0472">Membrane</keyword>
<evidence type="ECO:0000313" key="3">
    <source>
        <dbReference type="Proteomes" id="UP000252415"/>
    </source>
</evidence>
<dbReference type="OrthoDB" id="2619264at2"/>
<dbReference type="EMBL" id="QPJD01000015">
    <property type="protein sequence ID" value="RCW42686.1"/>
    <property type="molecule type" value="Genomic_DNA"/>
</dbReference>
<evidence type="ECO:0000256" key="1">
    <source>
        <dbReference type="SAM" id="Phobius"/>
    </source>
</evidence>